<accession>A0A7G9Z8B1</accession>
<proteinExistence type="predicted"/>
<dbReference type="GO" id="GO:0004781">
    <property type="term" value="F:sulfate adenylyltransferase (ATP) activity"/>
    <property type="evidence" value="ECO:0007669"/>
    <property type="project" value="UniProtKB-EC"/>
</dbReference>
<name>A0A7G9Z8B1_9EURY</name>
<sequence>MYEFRDRIAEEWGLDLVIAKSEEAMKTGMGPGKGKLECCTALKTEALMKCLGKHGFDALYYQ</sequence>
<dbReference type="EC" id="2.7.7.4" evidence="1"/>
<keyword evidence="1" id="KW-0808">Transferase</keyword>
<gene>
    <name evidence="1" type="primary">cysD</name>
    <name evidence="1" type="ORF">LPLLKDDP_00027</name>
</gene>
<dbReference type="InterPro" id="IPR014729">
    <property type="entry name" value="Rossmann-like_a/b/a_fold"/>
</dbReference>
<dbReference type="EMBL" id="MT631657">
    <property type="protein sequence ID" value="QNO56495.1"/>
    <property type="molecule type" value="Genomic_DNA"/>
</dbReference>
<dbReference type="Gene3D" id="3.40.50.620">
    <property type="entry name" value="HUPs"/>
    <property type="match status" value="1"/>
</dbReference>
<dbReference type="AlphaFoldDB" id="A0A7G9Z8B1"/>
<reference evidence="1" key="1">
    <citation type="submission" date="2020-06" db="EMBL/GenBank/DDBJ databases">
        <title>Unique genomic features of the anaerobic methanotrophic archaea.</title>
        <authorList>
            <person name="Chadwick G.L."/>
            <person name="Skennerton C.T."/>
            <person name="Laso-Perez R."/>
            <person name="Leu A.O."/>
            <person name="Speth D.R."/>
            <person name="Yu H."/>
            <person name="Morgan-Lang C."/>
            <person name="Hatzenpichler R."/>
            <person name="Goudeau D."/>
            <person name="Malmstrom R."/>
            <person name="Brazelton W.J."/>
            <person name="Woyke T."/>
            <person name="Hallam S.J."/>
            <person name="Tyson G.W."/>
            <person name="Wegener G."/>
            <person name="Boetius A."/>
            <person name="Orphan V."/>
        </authorList>
    </citation>
    <scope>NUCLEOTIDE SEQUENCE</scope>
</reference>
<evidence type="ECO:0000313" key="1">
    <source>
        <dbReference type="EMBL" id="QNO56495.1"/>
    </source>
</evidence>
<dbReference type="SUPFAM" id="SSF52402">
    <property type="entry name" value="Adenine nucleotide alpha hydrolases-like"/>
    <property type="match status" value="1"/>
</dbReference>
<protein>
    <submittedName>
        <fullName evidence="1">Sulfate adenylyltransferase subunit 2</fullName>
        <ecNumber evidence="1">2.7.7.4</ecNumber>
    </submittedName>
</protein>
<keyword evidence="1" id="KW-0548">Nucleotidyltransferase</keyword>
<organism evidence="1">
    <name type="scientific">Candidatus Methanophaga sp. ANME-1 ERB7</name>
    <dbReference type="NCBI Taxonomy" id="2759913"/>
    <lineage>
        <taxon>Archaea</taxon>
        <taxon>Methanobacteriati</taxon>
        <taxon>Methanobacteriota</taxon>
        <taxon>Stenosarchaea group</taxon>
        <taxon>Methanomicrobia</taxon>
        <taxon>Candidatus Methanophagales</taxon>
        <taxon>Candidatus Methanophagaceae</taxon>
        <taxon>Candidatus Methanophaga</taxon>
    </lineage>
</organism>